<evidence type="ECO:0000256" key="5">
    <source>
        <dbReference type="ARBA" id="ARBA00048791"/>
    </source>
</evidence>
<proteinExistence type="inferred from homology"/>
<dbReference type="PANTHER" id="PTHR10889:SF1">
    <property type="entry name" value="DEOXYRIBOSE-PHOSPHATE ALDOLASE"/>
    <property type="match status" value="1"/>
</dbReference>
<evidence type="ECO:0000313" key="8">
    <source>
        <dbReference type="EMBL" id="SDF65955.1"/>
    </source>
</evidence>
<feature type="active site" description="Schiff-base intermediate with acetaldehyde" evidence="7">
    <location>
        <position position="183"/>
    </location>
</feature>
<dbReference type="FunFam" id="3.20.20.70:FF:000044">
    <property type="entry name" value="Deoxyribose-phosphate aldolase"/>
    <property type="match status" value="1"/>
</dbReference>
<keyword evidence="4 7" id="KW-0704">Schiff base</keyword>
<dbReference type="Pfam" id="PF01791">
    <property type="entry name" value="DeoC"/>
    <property type="match status" value="1"/>
</dbReference>
<dbReference type="InterPro" id="IPR002915">
    <property type="entry name" value="DeoC/FbaB/LacD_aldolase"/>
</dbReference>
<comment type="function">
    <text evidence="6 7">Catalyzes a reversible aldol reaction between acetaldehyde and D-glyceraldehyde 3-phosphate to generate 2-deoxy-D-ribose 5-phosphate.</text>
</comment>
<dbReference type="GO" id="GO:0009264">
    <property type="term" value="P:deoxyribonucleotide catabolic process"/>
    <property type="evidence" value="ECO:0007669"/>
    <property type="project" value="UniProtKB-UniRule"/>
</dbReference>
<feature type="active site" description="Proton donor/acceptor" evidence="7">
    <location>
        <position position="212"/>
    </location>
</feature>
<comment type="subcellular location">
    <subcellularLocation>
        <location evidence="7">Cytoplasm</location>
    </subcellularLocation>
</comment>
<dbReference type="InterPro" id="IPR013785">
    <property type="entry name" value="Aldolase_TIM"/>
</dbReference>
<feature type="active site" description="Proton donor/acceptor" evidence="7">
    <location>
        <position position="121"/>
    </location>
</feature>
<reference evidence="9" key="1">
    <citation type="submission" date="2016-10" db="EMBL/GenBank/DDBJ databases">
        <authorList>
            <person name="Varghese N."/>
            <person name="Submissions S."/>
        </authorList>
    </citation>
    <scope>NUCLEOTIDE SEQUENCE [LARGE SCALE GENOMIC DNA]</scope>
    <source>
        <strain evidence="9">DSM 23256</strain>
    </source>
</reference>
<dbReference type="CDD" id="cd00959">
    <property type="entry name" value="DeoC"/>
    <property type="match status" value="1"/>
</dbReference>
<dbReference type="SUPFAM" id="SSF51569">
    <property type="entry name" value="Aldolase"/>
    <property type="match status" value="1"/>
</dbReference>
<keyword evidence="2 7" id="KW-0963">Cytoplasm</keyword>
<dbReference type="HAMAP" id="MF_00114">
    <property type="entry name" value="DeoC_type1"/>
    <property type="match status" value="1"/>
</dbReference>
<dbReference type="AlphaFoldDB" id="A0A1G7MVU1"/>
<dbReference type="UniPathway" id="UPA00002">
    <property type="reaction ID" value="UER00468"/>
</dbReference>
<gene>
    <name evidence="7" type="primary">deoC</name>
    <name evidence="8" type="ORF">SAMN05660235_02312</name>
</gene>
<evidence type="ECO:0000256" key="6">
    <source>
        <dbReference type="ARBA" id="ARBA00056337"/>
    </source>
</evidence>
<dbReference type="GO" id="GO:0016052">
    <property type="term" value="P:carbohydrate catabolic process"/>
    <property type="evidence" value="ECO:0007669"/>
    <property type="project" value="TreeGrafter"/>
</dbReference>
<keyword evidence="3 7" id="KW-0456">Lyase</keyword>
<dbReference type="EC" id="4.1.2.4" evidence="7"/>
<dbReference type="InterPro" id="IPR028581">
    <property type="entry name" value="DeoC_typeI"/>
</dbReference>
<evidence type="ECO:0000256" key="3">
    <source>
        <dbReference type="ARBA" id="ARBA00023239"/>
    </source>
</evidence>
<comment type="catalytic activity">
    <reaction evidence="5 7">
        <text>2-deoxy-D-ribose 5-phosphate = D-glyceraldehyde 3-phosphate + acetaldehyde</text>
        <dbReference type="Rhea" id="RHEA:12821"/>
        <dbReference type="ChEBI" id="CHEBI:15343"/>
        <dbReference type="ChEBI" id="CHEBI:59776"/>
        <dbReference type="ChEBI" id="CHEBI:62877"/>
        <dbReference type="EC" id="4.1.2.4"/>
    </reaction>
</comment>
<dbReference type="GO" id="GO:0006018">
    <property type="term" value="P:2-deoxyribose 1-phosphate catabolic process"/>
    <property type="evidence" value="ECO:0007669"/>
    <property type="project" value="UniProtKB-UniRule"/>
</dbReference>
<dbReference type="Proteomes" id="UP000243333">
    <property type="component" value="Unassembled WGS sequence"/>
</dbReference>
<sequence>MKPYGFRLFTEISQFLKQVKPDPPGLPKGGSCINLASYIDHTLLKPEATVDDILRLCAEAAEHNFAAVCVNPCYVSLAAHRLAGSGVKVATVVGFPLGATLTAVKAVETQAAVEHKADEIDMVMNIGAAKAGQWTAVADDIRTVVRAAEGRVVKVIIEAALLTDEEKERACLAILEAGAQFVKTSTGFGPGGATEADVRLLARVAGGKLGIKAAGGIRTREQALPLIAAGATRIGTSAGVNLVK</sequence>
<evidence type="ECO:0000256" key="4">
    <source>
        <dbReference type="ARBA" id="ARBA00023270"/>
    </source>
</evidence>
<name>A0A1G7MVU1_9FIRM</name>
<keyword evidence="9" id="KW-1185">Reference proteome</keyword>
<dbReference type="STRING" id="1123285.SAMN05660235_02312"/>
<dbReference type="PANTHER" id="PTHR10889">
    <property type="entry name" value="DEOXYRIBOSE-PHOSPHATE ALDOLASE"/>
    <property type="match status" value="1"/>
</dbReference>
<dbReference type="SMART" id="SM01133">
    <property type="entry name" value="DeoC"/>
    <property type="match status" value="1"/>
</dbReference>
<dbReference type="NCBIfam" id="TIGR00126">
    <property type="entry name" value="deoC"/>
    <property type="match status" value="1"/>
</dbReference>
<comment type="pathway">
    <text evidence="7">Carbohydrate degradation; 2-deoxy-D-ribose 1-phosphate degradation; D-glyceraldehyde 3-phosphate and acetaldehyde from 2-deoxy-alpha-D-ribose 1-phosphate: step 2/2.</text>
</comment>
<comment type="similarity">
    <text evidence="1 7">Belongs to the DeoC/FbaB aldolase family. DeoC type 1 subfamily.</text>
</comment>
<dbReference type="InterPro" id="IPR011343">
    <property type="entry name" value="DeoC"/>
</dbReference>
<dbReference type="GO" id="GO:0004139">
    <property type="term" value="F:deoxyribose-phosphate aldolase activity"/>
    <property type="evidence" value="ECO:0007669"/>
    <property type="project" value="UniProtKB-UniRule"/>
</dbReference>
<dbReference type="GO" id="GO:0005737">
    <property type="term" value="C:cytoplasm"/>
    <property type="evidence" value="ECO:0007669"/>
    <property type="project" value="UniProtKB-SubCell"/>
</dbReference>
<dbReference type="Gene3D" id="3.20.20.70">
    <property type="entry name" value="Aldolase class I"/>
    <property type="match status" value="1"/>
</dbReference>
<evidence type="ECO:0000256" key="2">
    <source>
        <dbReference type="ARBA" id="ARBA00022490"/>
    </source>
</evidence>
<evidence type="ECO:0000313" key="9">
    <source>
        <dbReference type="Proteomes" id="UP000243333"/>
    </source>
</evidence>
<accession>A0A1G7MVU1</accession>
<dbReference type="EMBL" id="FNBU01000020">
    <property type="protein sequence ID" value="SDF65955.1"/>
    <property type="molecule type" value="Genomic_DNA"/>
</dbReference>
<evidence type="ECO:0000256" key="1">
    <source>
        <dbReference type="ARBA" id="ARBA00010936"/>
    </source>
</evidence>
<dbReference type="PIRSF" id="PIRSF001357">
    <property type="entry name" value="DeoC"/>
    <property type="match status" value="1"/>
</dbReference>
<protein>
    <recommendedName>
        <fullName evidence="7">Deoxyribose-phosphate aldolase</fullName>
        <shortName evidence="7">DERA</shortName>
        <ecNumber evidence="7">4.1.2.4</ecNumber>
    </recommendedName>
    <alternativeName>
        <fullName evidence="7">2-deoxy-D-ribose 5-phosphate aldolase</fullName>
    </alternativeName>
    <alternativeName>
        <fullName evidence="7">Phosphodeoxyriboaldolase</fullName>
        <shortName evidence="7">Deoxyriboaldolase</shortName>
    </alternativeName>
</protein>
<evidence type="ECO:0000256" key="7">
    <source>
        <dbReference type="HAMAP-Rule" id="MF_00114"/>
    </source>
</evidence>
<organism evidence="8 9">
    <name type="scientific">Sporolituus thermophilus DSM 23256</name>
    <dbReference type="NCBI Taxonomy" id="1123285"/>
    <lineage>
        <taxon>Bacteria</taxon>
        <taxon>Bacillati</taxon>
        <taxon>Bacillota</taxon>
        <taxon>Negativicutes</taxon>
        <taxon>Selenomonadales</taxon>
        <taxon>Sporomusaceae</taxon>
        <taxon>Sporolituus</taxon>
    </lineage>
</organism>